<name>A0ABD1LRG7_9FABA</name>
<protein>
    <submittedName>
        <fullName evidence="1">Uncharacterized protein</fullName>
    </submittedName>
</protein>
<reference evidence="1 2" key="1">
    <citation type="submission" date="2024-08" db="EMBL/GenBank/DDBJ databases">
        <title>Insights into the chromosomal genome structure of Flemingia macrophylla.</title>
        <authorList>
            <person name="Ding Y."/>
            <person name="Zhao Y."/>
            <person name="Bi W."/>
            <person name="Wu M."/>
            <person name="Zhao G."/>
            <person name="Gong Y."/>
            <person name="Li W."/>
            <person name="Zhang P."/>
        </authorList>
    </citation>
    <scope>NUCLEOTIDE SEQUENCE [LARGE SCALE GENOMIC DNA]</scope>
    <source>
        <strain evidence="1">DYQJB</strain>
        <tissue evidence="1">Leaf</tissue>
    </source>
</reference>
<accession>A0ABD1LRG7</accession>
<dbReference type="AlphaFoldDB" id="A0ABD1LRG7"/>
<gene>
    <name evidence="1" type="ORF">Fmac_024548</name>
</gene>
<comment type="caution">
    <text evidence="1">The sequence shown here is derived from an EMBL/GenBank/DDBJ whole genome shotgun (WGS) entry which is preliminary data.</text>
</comment>
<evidence type="ECO:0000313" key="2">
    <source>
        <dbReference type="Proteomes" id="UP001603857"/>
    </source>
</evidence>
<proteinExistence type="predicted"/>
<evidence type="ECO:0000313" key="1">
    <source>
        <dbReference type="EMBL" id="KAL2325490.1"/>
    </source>
</evidence>
<dbReference type="Proteomes" id="UP001603857">
    <property type="component" value="Unassembled WGS sequence"/>
</dbReference>
<sequence>MGVKYKSLLINLLKDVGSVSNSPSSEFNLTKALEGEEAGLQPVKPNSERISKQYFL</sequence>
<keyword evidence="2" id="KW-1185">Reference proteome</keyword>
<dbReference type="EMBL" id="JBGMDY010000008">
    <property type="protein sequence ID" value="KAL2325490.1"/>
    <property type="molecule type" value="Genomic_DNA"/>
</dbReference>
<organism evidence="1 2">
    <name type="scientific">Flemingia macrophylla</name>
    <dbReference type="NCBI Taxonomy" id="520843"/>
    <lineage>
        <taxon>Eukaryota</taxon>
        <taxon>Viridiplantae</taxon>
        <taxon>Streptophyta</taxon>
        <taxon>Embryophyta</taxon>
        <taxon>Tracheophyta</taxon>
        <taxon>Spermatophyta</taxon>
        <taxon>Magnoliopsida</taxon>
        <taxon>eudicotyledons</taxon>
        <taxon>Gunneridae</taxon>
        <taxon>Pentapetalae</taxon>
        <taxon>rosids</taxon>
        <taxon>fabids</taxon>
        <taxon>Fabales</taxon>
        <taxon>Fabaceae</taxon>
        <taxon>Papilionoideae</taxon>
        <taxon>50 kb inversion clade</taxon>
        <taxon>NPAAA clade</taxon>
        <taxon>indigoferoid/millettioid clade</taxon>
        <taxon>Phaseoleae</taxon>
        <taxon>Flemingia</taxon>
    </lineage>
</organism>